<proteinExistence type="predicted"/>
<dbReference type="Proteomes" id="UP001283361">
    <property type="component" value="Unassembled WGS sequence"/>
</dbReference>
<keyword evidence="3" id="KW-1185">Reference proteome</keyword>
<name>A0AAE0Z2I8_9GAST</name>
<organism evidence="2 3">
    <name type="scientific">Elysia crispata</name>
    <name type="common">lettuce slug</name>
    <dbReference type="NCBI Taxonomy" id="231223"/>
    <lineage>
        <taxon>Eukaryota</taxon>
        <taxon>Metazoa</taxon>
        <taxon>Spiralia</taxon>
        <taxon>Lophotrochozoa</taxon>
        <taxon>Mollusca</taxon>
        <taxon>Gastropoda</taxon>
        <taxon>Heterobranchia</taxon>
        <taxon>Euthyneura</taxon>
        <taxon>Panpulmonata</taxon>
        <taxon>Sacoglossa</taxon>
        <taxon>Placobranchoidea</taxon>
        <taxon>Plakobranchidae</taxon>
        <taxon>Elysia</taxon>
    </lineage>
</organism>
<reference evidence="2" key="1">
    <citation type="journal article" date="2023" name="G3 (Bethesda)">
        <title>A reference genome for the long-term kleptoplast-retaining sea slug Elysia crispata morphotype clarki.</title>
        <authorList>
            <person name="Eastman K.E."/>
            <person name="Pendleton A.L."/>
            <person name="Shaikh M.A."/>
            <person name="Suttiyut T."/>
            <person name="Ogas R."/>
            <person name="Tomko P."/>
            <person name="Gavelis G."/>
            <person name="Widhalm J.R."/>
            <person name="Wisecaver J.H."/>
        </authorList>
    </citation>
    <scope>NUCLEOTIDE SEQUENCE</scope>
    <source>
        <strain evidence="2">ECLA1</strain>
    </source>
</reference>
<feature type="chain" id="PRO_5042187967" description="EF-hand domain-containing protein" evidence="1">
    <location>
        <begin position="17"/>
        <end position="198"/>
    </location>
</feature>
<gene>
    <name evidence="2" type="ORF">RRG08_066685</name>
</gene>
<comment type="caution">
    <text evidence="2">The sequence shown here is derived from an EMBL/GenBank/DDBJ whole genome shotgun (WGS) entry which is preliminary data.</text>
</comment>
<accession>A0AAE0Z2I8</accession>
<sequence>MALFVFVVLLCVGAQAQRTIEESNQITGRLELFKGMDIDDDNRVTTEEDRRAVLERLNELGSKNEQGSMLSVLIRVKTIQHRQQEKEAHLHDYTYSYVVNIVREARAAPELVCLNPFLSIFGGTKARVERIRATMAKKKRKGIKTRIQLSSNTASAEELAELNQESLLDPREGRTFCGRKTAAQPHCSDPHNSHSHRV</sequence>
<protein>
    <recommendedName>
        <fullName evidence="4">EF-hand domain-containing protein</fullName>
    </recommendedName>
</protein>
<evidence type="ECO:0000256" key="1">
    <source>
        <dbReference type="SAM" id="SignalP"/>
    </source>
</evidence>
<evidence type="ECO:0000313" key="2">
    <source>
        <dbReference type="EMBL" id="KAK3761425.1"/>
    </source>
</evidence>
<keyword evidence="1" id="KW-0732">Signal</keyword>
<evidence type="ECO:0000313" key="3">
    <source>
        <dbReference type="Proteomes" id="UP001283361"/>
    </source>
</evidence>
<feature type="signal peptide" evidence="1">
    <location>
        <begin position="1"/>
        <end position="16"/>
    </location>
</feature>
<evidence type="ECO:0008006" key="4">
    <source>
        <dbReference type="Google" id="ProtNLM"/>
    </source>
</evidence>
<dbReference type="EMBL" id="JAWDGP010004900">
    <property type="protein sequence ID" value="KAK3761425.1"/>
    <property type="molecule type" value="Genomic_DNA"/>
</dbReference>
<dbReference type="AlphaFoldDB" id="A0AAE0Z2I8"/>